<feature type="compositionally biased region" description="Basic and acidic residues" evidence="1">
    <location>
        <begin position="1"/>
        <end position="21"/>
    </location>
</feature>
<organism evidence="2 3">
    <name type="scientific">Mytilus coruscus</name>
    <name type="common">Sea mussel</name>
    <dbReference type="NCBI Taxonomy" id="42192"/>
    <lineage>
        <taxon>Eukaryota</taxon>
        <taxon>Metazoa</taxon>
        <taxon>Spiralia</taxon>
        <taxon>Lophotrochozoa</taxon>
        <taxon>Mollusca</taxon>
        <taxon>Bivalvia</taxon>
        <taxon>Autobranchia</taxon>
        <taxon>Pteriomorphia</taxon>
        <taxon>Mytilida</taxon>
        <taxon>Mytiloidea</taxon>
        <taxon>Mytilidae</taxon>
        <taxon>Mytilinae</taxon>
        <taxon>Mytilus</taxon>
    </lineage>
</organism>
<dbReference type="AlphaFoldDB" id="A0A6J8BN75"/>
<dbReference type="EMBL" id="CACVKT020003581">
    <property type="protein sequence ID" value="CAC5384530.1"/>
    <property type="molecule type" value="Genomic_DNA"/>
</dbReference>
<name>A0A6J8BN75_MYTCO</name>
<protein>
    <submittedName>
        <fullName evidence="2">Uncharacterized protein</fullName>
    </submittedName>
</protein>
<feature type="compositionally biased region" description="Basic and acidic residues" evidence="1">
    <location>
        <begin position="36"/>
        <end position="62"/>
    </location>
</feature>
<sequence>MQQCQERQKGTYNNDKKDSREYTTTPRKTEGNIQQRQERQKGAYNNAKKDRREYTTTPRKTEGNIQQCQERQKGTYNNANNDRSQTTKDNHLSLKRIHPSKLKQKKTPPPPPISRHYPNIFATVFQLLNTEKFLLQMTHQVCYNVYKNENQDMS</sequence>
<gene>
    <name evidence="2" type="ORF">MCOR_20159</name>
</gene>
<proteinExistence type="predicted"/>
<evidence type="ECO:0000313" key="2">
    <source>
        <dbReference type="EMBL" id="CAC5384530.1"/>
    </source>
</evidence>
<reference evidence="2 3" key="1">
    <citation type="submission" date="2020-06" db="EMBL/GenBank/DDBJ databases">
        <authorList>
            <person name="Li R."/>
            <person name="Bekaert M."/>
        </authorList>
    </citation>
    <scope>NUCLEOTIDE SEQUENCE [LARGE SCALE GENOMIC DNA]</scope>
    <source>
        <strain evidence="3">wild</strain>
    </source>
</reference>
<keyword evidence="3" id="KW-1185">Reference proteome</keyword>
<feature type="region of interest" description="Disordered" evidence="1">
    <location>
        <begin position="1"/>
        <end position="115"/>
    </location>
</feature>
<evidence type="ECO:0000256" key="1">
    <source>
        <dbReference type="SAM" id="MobiDB-lite"/>
    </source>
</evidence>
<feature type="compositionally biased region" description="Polar residues" evidence="1">
    <location>
        <begin position="22"/>
        <end position="35"/>
    </location>
</feature>
<feature type="compositionally biased region" description="Polar residues" evidence="1">
    <location>
        <begin position="63"/>
        <end position="84"/>
    </location>
</feature>
<evidence type="ECO:0000313" key="3">
    <source>
        <dbReference type="Proteomes" id="UP000507470"/>
    </source>
</evidence>
<feature type="compositionally biased region" description="Basic residues" evidence="1">
    <location>
        <begin position="93"/>
        <end position="106"/>
    </location>
</feature>
<dbReference type="Proteomes" id="UP000507470">
    <property type="component" value="Unassembled WGS sequence"/>
</dbReference>
<accession>A0A6J8BN75</accession>